<dbReference type="AlphaFoldDB" id="A0A6G7VPZ9"/>
<evidence type="ECO:0000313" key="4">
    <source>
        <dbReference type="EMBL" id="QIK41992.1"/>
    </source>
</evidence>
<dbReference type="PANTHER" id="PTHR43022:SF1">
    <property type="entry name" value="PROTEIN SMF"/>
    <property type="match status" value="1"/>
</dbReference>
<dbReference type="InterPro" id="IPR036388">
    <property type="entry name" value="WH-like_DNA-bd_sf"/>
</dbReference>
<dbReference type="Pfam" id="PF02481">
    <property type="entry name" value="DNA_processg_A"/>
    <property type="match status" value="1"/>
</dbReference>
<dbReference type="Proteomes" id="UP000500791">
    <property type="component" value="Chromosome"/>
</dbReference>
<reference evidence="4 5" key="1">
    <citation type="submission" date="2020-03" db="EMBL/GenBank/DDBJ databases">
        <title>Complete genome sequence of Monaibacterium sp. ALG8 with diverse plasmids.</title>
        <authorList>
            <person name="Sun C."/>
        </authorList>
    </citation>
    <scope>NUCLEOTIDE SEQUENCE [LARGE SCALE GENOMIC DNA]</scope>
    <source>
        <strain evidence="4 5">ALG8</strain>
    </source>
</reference>
<organism evidence="4 5">
    <name type="scientific">Pontivivens nitratireducens</name>
    <dbReference type="NCBI Taxonomy" id="2758038"/>
    <lineage>
        <taxon>Bacteria</taxon>
        <taxon>Pseudomonadati</taxon>
        <taxon>Pseudomonadota</taxon>
        <taxon>Alphaproteobacteria</taxon>
        <taxon>Rhodobacterales</taxon>
        <taxon>Paracoccaceae</taxon>
        <taxon>Pontivivens</taxon>
    </lineage>
</organism>
<name>A0A6G7VPZ9_9RHOB</name>
<dbReference type="SUPFAM" id="SSF102405">
    <property type="entry name" value="MCP/YpsA-like"/>
    <property type="match status" value="1"/>
</dbReference>
<dbReference type="Gene3D" id="3.40.50.450">
    <property type="match status" value="1"/>
</dbReference>
<dbReference type="NCBIfam" id="TIGR00732">
    <property type="entry name" value="dprA"/>
    <property type="match status" value="1"/>
</dbReference>
<evidence type="ECO:0000259" key="2">
    <source>
        <dbReference type="Pfam" id="PF02481"/>
    </source>
</evidence>
<dbReference type="GO" id="GO:0009294">
    <property type="term" value="P:DNA-mediated transformation"/>
    <property type="evidence" value="ECO:0007669"/>
    <property type="project" value="InterPro"/>
</dbReference>
<dbReference type="EMBL" id="CP049811">
    <property type="protein sequence ID" value="QIK41992.1"/>
    <property type="molecule type" value="Genomic_DNA"/>
</dbReference>
<feature type="domain" description="Smf/DprA SLOG" evidence="2">
    <location>
        <begin position="77"/>
        <end position="281"/>
    </location>
</feature>
<keyword evidence="5" id="KW-1185">Reference proteome</keyword>
<dbReference type="Pfam" id="PF17782">
    <property type="entry name" value="WHD_DprA"/>
    <property type="match status" value="1"/>
</dbReference>
<gene>
    <name evidence="4" type="primary">dprA</name>
    <name evidence="4" type="ORF">G8E03_03355</name>
</gene>
<feature type="domain" description="DprA winged helix" evidence="3">
    <location>
        <begin position="299"/>
        <end position="353"/>
    </location>
</feature>
<sequence length="358" mass="37673">MPDQDELTTHLALARSPRVGTVTFRRLIATYGSTAAALHALPEHAARGGMKGYRPVDMDLVHREVEQAMDAGSTPLMLDRPGYPQRLVHLSDAPMLLWMRGAMPDPVRATTAMVGARNASALGLRMARTLAEDLGALNHVVVSGLARGIDTAAHEASLETGTIAVMAGGIDTIYPAQNADLAHRIAANGALLTEAPPGLAPMAKHFPRRNRIIAGLSDTVVLIEAAERSGSLITARMALEQGREVMAVPGHPFDARAAGCNRLIREGAGLVRSAADVVEALEMPTHMAFAEEQATWQVEPAAEGTADALIALLSPAPVAEDELIRQVDRPAGQVLAALIDMELSGAIARHPGGMVALA</sequence>
<protein>
    <submittedName>
        <fullName evidence="4">DNA-protecting protein DprA</fullName>
    </submittedName>
</protein>
<dbReference type="InterPro" id="IPR041614">
    <property type="entry name" value="DprA_WH"/>
</dbReference>
<dbReference type="InterPro" id="IPR003488">
    <property type="entry name" value="DprA"/>
</dbReference>
<evidence type="ECO:0000256" key="1">
    <source>
        <dbReference type="ARBA" id="ARBA00006525"/>
    </source>
</evidence>
<dbReference type="PANTHER" id="PTHR43022">
    <property type="entry name" value="PROTEIN SMF"/>
    <property type="match status" value="1"/>
</dbReference>
<comment type="similarity">
    <text evidence="1">Belongs to the DprA/Smf family.</text>
</comment>
<dbReference type="Gene3D" id="1.10.10.10">
    <property type="entry name" value="Winged helix-like DNA-binding domain superfamily/Winged helix DNA-binding domain"/>
    <property type="match status" value="1"/>
</dbReference>
<dbReference type="KEGG" id="mon:G8E03_03355"/>
<evidence type="ECO:0000259" key="3">
    <source>
        <dbReference type="Pfam" id="PF17782"/>
    </source>
</evidence>
<accession>A0A6G7VPZ9</accession>
<dbReference type="Pfam" id="PF21102">
    <property type="entry name" value="DprA_N"/>
    <property type="match status" value="1"/>
</dbReference>
<evidence type="ECO:0000313" key="5">
    <source>
        <dbReference type="Proteomes" id="UP000500791"/>
    </source>
</evidence>
<proteinExistence type="inferred from homology"/>
<dbReference type="InterPro" id="IPR057666">
    <property type="entry name" value="DrpA_SLOG"/>
</dbReference>